<organism evidence="2">
    <name type="scientific">marine metagenome</name>
    <dbReference type="NCBI Taxonomy" id="408172"/>
    <lineage>
        <taxon>unclassified sequences</taxon>
        <taxon>metagenomes</taxon>
        <taxon>ecological metagenomes</taxon>
    </lineage>
</organism>
<protein>
    <submittedName>
        <fullName evidence="2">Uncharacterized protein</fullName>
    </submittedName>
</protein>
<sequence length="141" mass="15838">MKIAEIITEGIIPIFGRSKGKVVRKYRCTSGTRKGRIVAKPATCNAAKKVSSMITMKKARRARSSVLQIKSSRRKRTGATSKRIAKLNKPLSQKRYGKAKSRRKSINKPKGYTPPHKRVARKITKGGPSAKRRKPTRKKIK</sequence>
<feature type="region of interest" description="Disordered" evidence="1">
    <location>
        <begin position="57"/>
        <end position="141"/>
    </location>
</feature>
<dbReference type="EMBL" id="UINC01042255">
    <property type="protein sequence ID" value="SVB44632.1"/>
    <property type="molecule type" value="Genomic_DNA"/>
</dbReference>
<evidence type="ECO:0000313" key="2">
    <source>
        <dbReference type="EMBL" id="SVB44632.1"/>
    </source>
</evidence>
<proteinExistence type="predicted"/>
<reference evidence="2" key="1">
    <citation type="submission" date="2018-05" db="EMBL/GenBank/DDBJ databases">
        <authorList>
            <person name="Lanie J.A."/>
            <person name="Ng W.-L."/>
            <person name="Kazmierczak K.M."/>
            <person name="Andrzejewski T.M."/>
            <person name="Davidsen T.M."/>
            <person name="Wayne K.J."/>
            <person name="Tettelin H."/>
            <person name="Glass J.I."/>
            <person name="Rusch D."/>
            <person name="Podicherti R."/>
            <person name="Tsui H.-C.T."/>
            <person name="Winkler M.E."/>
        </authorList>
    </citation>
    <scope>NUCLEOTIDE SEQUENCE</scope>
</reference>
<name>A0A382E2M3_9ZZZZ</name>
<dbReference type="AlphaFoldDB" id="A0A382E2M3"/>
<accession>A0A382E2M3</accession>
<feature type="compositionally biased region" description="Basic residues" evidence="1">
    <location>
        <begin position="115"/>
        <end position="141"/>
    </location>
</feature>
<evidence type="ECO:0000256" key="1">
    <source>
        <dbReference type="SAM" id="MobiDB-lite"/>
    </source>
</evidence>
<gene>
    <name evidence="2" type="ORF">METZ01_LOCUS197486</name>
</gene>
<feature type="compositionally biased region" description="Basic residues" evidence="1">
    <location>
        <begin position="95"/>
        <end position="107"/>
    </location>
</feature>